<dbReference type="Gene3D" id="3.90.226.10">
    <property type="entry name" value="2-enoyl-CoA Hydratase, Chain A, domain 1"/>
    <property type="match status" value="1"/>
</dbReference>
<protein>
    <recommendedName>
        <fullName evidence="3">Enoyl-CoA hydratase</fullName>
    </recommendedName>
</protein>
<dbReference type="EMBL" id="SPLM01000007">
    <property type="protein sequence ID" value="TMW66727.1"/>
    <property type="molecule type" value="Genomic_DNA"/>
</dbReference>
<accession>A0A8K1CNB9</accession>
<dbReference type="AlphaFoldDB" id="A0A8K1CNB9"/>
<dbReference type="PANTHER" id="PTHR43684:SF12">
    <property type="entry name" value="ENOYL-COA ISOMERASE"/>
    <property type="match status" value="1"/>
</dbReference>
<evidence type="ECO:0008006" key="3">
    <source>
        <dbReference type="Google" id="ProtNLM"/>
    </source>
</evidence>
<dbReference type="InterPro" id="IPR001753">
    <property type="entry name" value="Enoyl-CoA_hydra/iso"/>
</dbReference>
<dbReference type="Pfam" id="PF00378">
    <property type="entry name" value="ECH_1"/>
    <property type="match status" value="1"/>
</dbReference>
<comment type="caution">
    <text evidence="1">The sequence shown here is derived from an EMBL/GenBank/DDBJ whole genome shotgun (WGS) entry which is preliminary data.</text>
</comment>
<dbReference type="InterPro" id="IPR029045">
    <property type="entry name" value="ClpP/crotonase-like_dom_sf"/>
</dbReference>
<keyword evidence="2" id="KW-1185">Reference proteome</keyword>
<dbReference type="Proteomes" id="UP000794436">
    <property type="component" value="Unassembled WGS sequence"/>
</dbReference>
<dbReference type="InterPro" id="IPR051053">
    <property type="entry name" value="ECH/Chromodomain_protein"/>
</dbReference>
<dbReference type="CDD" id="cd06558">
    <property type="entry name" value="crotonase-like"/>
    <property type="match status" value="1"/>
</dbReference>
<evidence type="ECO:0000313" key="2">
    <source>
        <dbReference type="Proteomes" id="UP000794436"/>
    </source>
</evidence>
<sequence length="262" mass="29568">MTTDVVVRRYVHAKHIYVAELHRPRRMNAVSQLVYQQLIQAIEEYEANDELHALVITGHGKYFTSGADLSEGMSMDEKGNQILPSKNWACKFMDAMVKCPKVLVAAVNGPAIGIGTTLLLHCDFVYAVETAFFWTPFMRIGIVPEFAASYTFPRVLGRQLANEMLMMSRRVDTKRALAHGLVTQVYPVDGFLTKVFEDLAPMVNTPLTAQSLPLYKSMLRREDEARVREAIYHEFVELDRLFLSGAPLKAINAFLSAQKPKL</sequence>
<dbReference type="OrthoDB" id="409763at2759"/>
<name>A0A8K1CNB9_PYTOL</name>
<gene>
    <name evidence="1" type="ORF">Poli38472_014039</name>
</gene>
<dbReference type="PANTHER" id="PTHR43684">
    <property type="match status" value="1"/>
</dbReference>
<reference evidence="1" key="1">
    <citation type="submission" date="2019-03" db="EMBL/GenBank/DDBJ databases">
        <title>Long read genome sequence of the mycoparasitic Pythium oligandrum ATCC 38472 isolated from sugarbeet rhizosphere.</title>
        <authorList>
            <person name="Gaulin E."/>
        </authorList>
    </citation>
    <scope>NUCLEOTIDE SEQUENCE</scope>
    <source>
        <strain evidence="1">ATCC 38472_TT</strain>
    </source>
</reference>
<proteinExistence type="predicted"/>
<dbReference type="SUPFAM" id="SSF52096">
    <property type="entry name" value="ClpP/crotonase"/>
    <property type="match status" value="1"/>
</dbReference>
<organism evidence="1 2">
    <name type="scientific">Pythium oligandrum</name>
    <name type="common">Mycoparasitic fungus</name>
    <dbReference type="NCBI Taxonomy" id="41045"/>
    <lineage>
        <taxon>Eukaryota</taxon>
        <taxon>Sar</taxon>
        <taxon>Stramenopiles</taxon>
        <taxon>Oomycota</taxon>
        <taxon>Peronosporomycetes</taxon>
        <taxon>Pythiales</taxon>
        <taxon>Pythiaceae</taxon>
        <taxon>Pythium</taxon>
    </lineage>
</organism>
<evidence type="ECO:0000313" key="1">
    <source>
        <dbReference type="EMBL" id="TMW66727.1"/>
    </source>
</evidence>